<dbReference type="Proteomes" id="UP000466442">
    <property type="component" value="Unassembled WGS sequence"/>
</dbReference>
<accession>A0A6A4JKD6</accession>
<dbReference type="Gene3D" id="3.15.10.30">
    <property type="entry name" value="Haemolymph juvenile hormone binding protein"/>
    <property type="match status" value="1"/>
</dbReference>
<keyword evidence="2" id="KW-0090">Biological rhythms</keyword>
<dbReference type="AlphaFoldDB" id="A0A6A4JKD6"/>
<dbReference type="PANTHER" id="PTHR11008:SF18">
    <property type="entry name" value="BCDNA.GH05536-RELATED"/>
    <property type="match status" value="1"/>
</dbReference>
<dbReference type="EMBL" id="WIXP02000011">
    <property type="protein sequence ID" value="KAF6202805.1"/>
    <property type="molecule type" value="Genomic_DNA"/>
</dbReference>
<dbReference type="FunFam" id="3.15.10.30:FF:000001">
    <property type="entry name" value="Takeout-like protein 1"/>
    <property type="match status" value="1"/>
</dbReference>
<keyword evidence="5" id="KW-1185">Reference proteome</keyword>
<comment type="similarity">
    <text evidence="3">Belongs to the TO family.</text>
</comment>
<protein>
    <submittedName>
        <fullName evidence="4">Uncharacterized protein</fullName>
    </submittedName>
</protein>
<organism evidence="4 5">
    <name type="scientific">Apolygus lucorum</name>
    <name type="common">Small green plant bug</name>
    <name type="synonym">Lygocoris lucorum</name>
    <dbReference type="NCBI Taxonomy" id="248454"/>
    <lineage>
        <taxon>Eukaryota</taxon>
        <taxon>Metazoa</taxon>
        <taxon>Ecdysozoa</taxon>
        <taxon>Arthropoda</taxon>
        <taxon>Hexapoda</taxon>
        <taxon>Insecta</taxon>
        <taxon>Pterygota</taxon>
        <taxon>Neoptera</taxon>
        <taxon>Paraneoptera</taxon>
        <taxon>Hemiptera</taxon>
        <taxon>Heteroptera</taxon>
        <taxon>Panheteroptera</taxon>
        <taxon>Cimicomorpha</taxon>
        <taxon>Miridae</taxon>
        <taxon>Mirini</taxon>
        <taxon>Apolygus</taxon>
    </lineage>
</organism>
<dbReference type="Pfam" id="PF06585">
    <property type="entry name" value="JHBP"/>
    <property type="match status" value="1"/>
</dbReference>
<dbReference type="InterPro" id="IPR038606">
    <property type="entry name" value="To_sf"/>
</dbReference>
<keyword evidence="1" id="KW-0732">Signal</keyword>
<evidence type="ECO:0000256" key="1">
    <source>
        <dbReference type="ARBA" id="ARBA00022729"/>
    </source>
</evidence>
<dbReference type="GO" id="GO:0005615">
    <property type="term" value="C:extracellular space"/>
    <property type="evidence" value="ECO:0007669"/>
    <property type="project" value="TreeGrafter"/>
</dbReference>
<dbReference type="GO" id="GO:0007623">
    <property type="term" value="P:circadian rhythm"/>
    <property type="evidence" value="ECO:0007669"/>
    <property type="project" value="UniProtKB-ARBA"/>
</dbReference>
<reference evidence="4" key="1">
    <citation type="journal article" date="2021" name="Mol. Ecol. Resour.">
        <title>Apolygus lucorum genome provides insights into omnivorousness and mesophyll feeding.</title>
        <authorList>
            <person name="Liu Y."/>
            <person name="Liu H."/>
            <person name="Wang H."/>
            <person name="Huang T."/>
            <person name="Liu B."/>
            <person name="Yang B."/>
            <person name="Yin L."/>
            <person name="Li B."/>
            <person name="Zhang Y."/>
            <person name="Zhang S."/>
            <person name="Jiang F."/>
            <person name="Zhang X."/>
            <person name="Ren Y."/>
            <person name="Wang B."/>
            <person name="Wang S."/>
            <person name="Lu Y."/>
            <person name="Wu K."/>
            <person name="Fan W."/>
            <person name="Wang G."/>
        </authorList>
    </citation>
    <scope>NUCLEOTIDE SEQUENCE</scope>
    <source>
        <strain evidence="4">12Hb</strain>
    </source>
</reference>
<dbReference type="PANTHER" id="PTHR11008">
    <property type="entry name" value="PROTEIN TAKEOUT-LIKE PROTEIN"/>
    <property type="match status" value="1"/>
</dbReference>
<evidence type="ECO:0000313" key="4">
    <source>
        <dbReference type="EMBL" id="KAF6202805.1"/>
    </source>
</evidence>
<sequence length="250" mass="27740">MFWLVVLSVCVVAVVGEQKKLPADLKVCKRKDPNVNECVKSAIQDAIPRFKDGVPELGIEALDPFFLGDIALDKKKNDGSPVDIDLSWLNVTITGIKSTKVASVVADWDNNIVSIESSLSEPIDIKGKYNIDGMMLILPIKGSGDFDCKLEGFKAHIKIHGVTQEVDGKKYMMVDRMAFTFDTKHALIDHKNLFNGDRVLGDAMNAFLNENWRDIVDELKPAIEAALSSHFQPVVEKVFNFIPIDEIALP</sequence>
<dbReference type="OrthoDB" id="8186595at2759"/>
<gene>
    <name evidence="4" type="ORF">GE061_003208</name>
</gene>
<dbReference type="InterPro" id="IPR010562">
    <property type="entry name" value="Haemolymph_juvenile_hormone-bd"/>
</dbReference>
<name>A0A6A4JKD6_APOLU</name>
<evidence type="ECO:0000313" key="5">
    <source>
        <dbReference type="Proteomes" id="UP000466442"/>
    </source>
</evidence>
<comment type="caution">
    <text evidence="4">The sequence shown here is derived from an EMBL/GenBank/DDBJ whole genome shotgun (WGS) entry which is preliminary data.</text>
</comment>
<evidence type="ECO:0000256" key="3">
    <source>
        <dbReference type="ARBA" id="ARBA00060902"/>
    </source>
</evidence>
<proteinExistence type="inferred from homology"/>
<dbReference type="SMART" id="SM00700">
    <property type="entry name" value="JHBP"/>
    <property type="match status" value="1"/>
</dbReference>
<evidence type="ECO:0000256" key="2">
    <source>
        <dbReference type="ARBA" id="ARBA00023108"/>
    </source>
</evidence>